<evidence type="ECO:0000256" key="1">
    <source>
        <dbReference type="SAM" id="SignalP"/>
    </source>
</evidence>
<proteinExistence type="predicted"/>
<gene>
    <name evidence="2" type="ORF">SCARR_01176</name>
</gene>
<evidence type="ECO:0000313" key="3">
    <source>
        <dbReference type="Proteomes" id="UP000346198"/>
    </source>
</evidence>
<keyword evidence="3" id="KW-1185">Reference proteome</keyword>
<dbReference type="AlphaFoldDB" id="A0A6C2UG22"/>
<accession>A0A6C2UG22</accession>
<sequence>MMAVALLAVSSMSAQATLLAYEGFDAVGNIRVRAMPGGMGFTNNATLTNYRMRTYDSAGLSYTDGQGNSLEVEGQYGGMDVLIAGTKNLQLELTDGAISSGTVYMSYLFDADNATTGFTAGLLSGAVGASSTMGPVMQAMVRATSTGWGNFGVPSGIDDVDGPTTAGLHFVVSEVNLDAGTMTTYFDPTDLTDVAGSASHTIASTGATFSPITHFGLTLGANIGYVDEIRIGETIGDVTPIPEPATLGLISAFGGAILFIRRCFMI</sequence>
<organism evidence="2 3">
    <name type="scientific">Pontiella sulfatireligans</name>
    <dbReference type="NCBI Taxonomy" id="2750658"/>
    <lineage>
        <taxon>Bacteria</taxon>
        <taxon>Pseudomonadati</taxon>
        <taxon>Kiritimatiellota</taxon>
        <taxon>Kiritimatiellia</taxon>
        <taxon>Kiritimatiellales</taxon>
        <taxon>Pontiellaceae</taxon>
        <taxon>Pontiella</taxon>
    </lineage>
</organism>
<reference evidence="2 3" key="1">
    <citation type="submission" date="2019-04" db="EMBL/GenBank/DDBJ databases">
        <authorList>
            <person name="Van Vliet M D."/>
        </authorList>
    </citation>
    <scope>NUCLEOTIDE SEQUENCE [LARGE SCALE GENOMIC DNA]</scope>
    <source>
        <strain evidence="2 3">F21</strain>
    </source>
</reference>
<evidence type="ECO:0008006" key="4">
    <source>
        <dbReference type="Google" id="ProtNLM"/>
    </source>
</evidence>
<protein>
    <recommendedName>
        <fullName evidence="4">PEP-CTERM protein-sorting domain-containing protein</fullName>
    </recommendedName>
</protein>
<dbReference type="Proteomes" id="UP000346198">
    <property type="component" value="Unassembled WGS sequence"/>
</dbReference>
<feature type="chain" id="PRO_5025511489" description="PEP-CTERM protein-sorting domain-containing protein" evidence="1">
    <location>
        <begin position="17"/>
        <end position="266"/>
    </location>
</feature>
<keyword evidence="1" id="KW-0732">Signal</keyword>
<feature type="signal peptide" evidence="1">
    <location>
        <begin position="1"/>
        <end position="16"/>
    </location>
</feature>
<evidence type="ECO:0000313" key="2">
    <source>
        <dbReference type="EMBL" id="VGO19120.1"/>
    </source>
</evidence>
<name>A0A6C2UG22_9BACT</name>
<dbReference type="EMBL" id="CAAHFH010000001">
    <property type="protein sequence ID" value="VGO19120.1"/>
    <property type="molecule type" value="Genomic_DNA"/>
</dbReference>